<dbReference type="Pfam" id="PF13835">
    <property type="entry name" value="DUF4194"/>
    <property type="match status" value="1"/>
</dbReference>
<organism evidence="1 2">
    <name type="scientific">Murimonas intestini</name>
    <dbReference type="NCBI Taxonomy" id="1337051"/>
    <lineage>
        <taxon>Bacteria</taxon>
        <taxon>Bacillati</taxon>
        <taxon>Bacillota</taxon>
        <taxon>Clostridia</taxon>
        <taxon>Lachnospirales</taxon>
        <taxon>Lachnospiraceae</taxon>
        <taxon>Murimonas</taxon>
    </lineage>
</organism>
<gene>
    <name evidence="1" type="ORF">C7383_11298</name>
</gene>
<comment type="caution">
    <text evidence="1">The sequence shown here is derived from an EMBL/GenBank/DDBJ whole genome shotgun (WGS) entry which is preliminary data.</text>
</comment>
<dbReference type="Proteomes" id="UP000245412">
    <property type="component" value="Unassembled WGS sequence"/>
</dbReference>
<dbReference type="RefSeq" id="WP_109747704.1">
    <property type="nucleotide sequence ID" value="NZ_CABJAT010000010.1"/>
</dbReference>
<accession>A0AB73T144</accession>
<protein>
    <submittedName>
        <fullName evidence="1">Uncharacterized protein DUF4194</fullName>
    </submittedName>
</protein>
<sequence>MIEYYEQLMPEEKEAVSAAIQLLYRQTFVLERKYDRRMGRLAFNKDFRVCNTHLEFIKSYFEIAGISVKENSQSGIIYLQGENLMGEKLPKLTTLYVLVLKLIYDEQMSNASNSANVYTTVADIHERLGSFGLLAKQPSPTEVRRAVSLLKKYQIVEPLDLLEELEGKSRMVIYPSINMVLLGDDVRALLDTFKETEDEDGEAEISGIIQDMS</sequence>
<name>A0AB73T144_9FIRM</name>
<dbReference type="EMBL" id="QGGY01000012">
    <property type="protein sequence ID" value="PWJ73523.1"/>
    <property type="molecule type" value="Genomic_DNA"/>
</dbReference>
<reference evidence="1 2" key="1">
    <citation type="submission" date="2018-05" db="EMBL/GenBank/DDBJ databases">
        <authorList>
            <person name="Goeker M."/>
            <person name="Huntemann M."/>
            <person name="Clum A."/>
            <person name="Pillay M."/>
            <person name="Palaniappan K."/>
            <person name="Varghese N."/>
            <person name="Mikhailova N."/>
            <person name="Stamatis D."/>
            <person name="Reddy T."/>
            <person name="Daum C."/>
            <person name="Shapiro N."/>
            <person name="Ivanova N."/>
            <person name="Kyrpides N."/>
            <person name="Woyke T."/>
        </authorList>
    </citation>
    <scope>NUCLEOTIDE SEQUENCE [LARGE SCALE GENOMIC DNA]</scope>
    <source>
        <strain evidence="1 2">DSM 26524</strain>
    </source>
</reference>
<keyword evidence="2" id="KW-1185">Reference proteome</keyword>
<dbReference type="AlphaFoldDB" id="A0AB73T144"/>
<dbReference type="InterPro" id="IPR025449">
    <property type="entry name" value="JetB"/>
</dbReference>
<evidence type="ECO:0000313" key="1">
    <source>
        <dbReference type="EMBL" id="PWJ73523.1"/>
    </source>
</evidence>
<proteinExistence type="predicted"/>
<evidence type="ECO:0000313" key="2">
    <source>
        <dbReference type="Proteomes" id="UP000245412"/>
    </source>
</evidence>